<keyword evidence="2" id="KW-1185">Reference proteome</keyword>
<name>A0A0D0A067_9AGAM</name>
<reference evidence="1 2" key="1">
    <citation type="submission" date="2014-04" db="EMBL/GenBank/DDBJ databases">
        <authorList>
            <consortium name="DOE Joint Genome Institute"/>
            <person name="Kuo A."/>
            <person name="Ruytinx J."/>
            <person name="Rineau F."/>
            <person name="Colpaert J."/>
            <person name="Kohler A."/>
            <person name="Nagy L.G."/>
            <person name="Floudas D."/>
            <person name="Copeland A."/>
            <person name="Barry K.W."/>
            <person name="Cichocki N."/>
            <person name="Veneault-Fourrey C."/>
            <person name="LaButti K."/>
            <person name="Lindquist E.A."/>
            <person name="Lipzen A."/>
            <person name="Lundell T."/>
            <person name="Morin E."/>
            <person name="Murat C."/>
            <person name="Sun H."/>
            <person name="Tunlid A."/>
            <person name="Henrissat B."/>
            <person name="Grigoriev I.V."/>
            <person name="Hibbett D.S."/>
            <person name="Martin F."/>
            <person name="Nordberg H.P."/>
            <person name="Cantor M.N."/>
            <person name="Hua S.X."/>
        </authorList>
    </citation>
    <scope>NUCLEOTIDE SEQUENCE [LARGE SCALE GENOMIC DNA]</scope>
    <source>
        <strain evidence="1 2">UH-Slu-Lm8-n1</strain>
    </source>
</reference>
<dbReference type="Proteomes" id="UP000054485">
    <property type="component" value="Unassembled WGS sequence"/>
</dbReference>
<reference evidence="2" key="2">
    <citation type="submission" date="2015-01" db="EMBL/GenBank/DDBJ databases">
        <title>Evolutionary Origins and Diversification of the Mycorrhizal Mutualists.</title>
        <authorList>
            <consortium name="DOE Joint Genome Institute"/>
            <consortium name="Mycorrhizal Genomics Consortium"/>
            <person name="Kohler A."/>
            <person name="Kuo A."/>
            <person name="Nagy L.G."/>
            <person name="Floudas D."/>
            <person name="Copeland A."/>
            <person name="Barry K.W."/>
            <person name="Cichocki N."/>
            <person name="Veneault-Fourrey C."/>
            <person name="LaButti K."/>
            <person name="Lindquist E.A."/>
            <person name="Lipzen A."/>
            <person name="Lundell T."/>
            <person name="Morin E."/>
            <person name="Murat C."/>
            <person name="Riley R."/>
            <person name="Ohm R."/>
            <person name="Sun H."/>
            <person name="Tunlid A."/>
            <person name="Henrissat B."/>
            <person name="Grigoriev I.V."/>
            <person name="Hibbett D.S."/>
            <person name="Martin F."/>
        </authorList>
    </citation>
    <scope>NUCLEOTIDE SEQUENCE [LARGE SCALE GENOMIC DNA]</scope>
    <source>
        <strain evidence="2">UH-Slu-Lm8-n1</strain>
    </source>
</reference>
<protein>
    <submittedName>
        <fullName evidence="1">Uncharacterized protein</fullName>
    </submittedName>
</protein>
<dbReference type="AlphaFoldDB" id="A0A0D0A067"/>
<gene>
    <name evidence="1" type="ORF">CY34DRAFT_19823</name>
</gene>
<dbReference type="InParanoid" id="A0A0D0A067"/>
<evidence type="ECO:0000313" key="2">
    <source>
        <dbReference type="Proteomes" id="UP000054485"/>
    </source>
</evidence>
<organism evidence="1 2">
    <name type="scientific">Suillus luteus UH-Slu-Lm8-n1</name>
    <dbReference type="NCBI Taxonomy" id="930992"/>
    <lineage>
        <taxon>Eukaryota</taxon>
        <taxon>Fungi</taxon>
        <taxon>Dikarya</taxon>
        <taxon>Basidiomycota</taxon>
        <taxon>Agaricomycotina</taxon>
        <taxon>Agaricomycetes</taxon>
        <taxon>Agaricomycetidae</taxon>
        <taxon>Boletales</taxon>
        <taxon>Suillineae</taxon>
        <taxon>Suillaceae</taxon>
        <taxon>Suillus</taxon>
    </lineage>
</organism>
<dbReference type="EMBL" id="KN836897">
    <property type="protein sequence ID" value="KIK31534.1"/>
    <property type="molecule type" value="Genomic_DNA"/>
</dbReference>
<dbReference type="HOGENOM" id="CLU_2172740_0_0_1"/>
<evidence type="ECO:0000313" key="1">
    <source>
        <dbReference type="EMBL" id="KIK31534.1"/>
    </source>
</evidence>
<accession>A0A0D0A067</accession>
<sequence length="110" mass="12760">MSEYPVDVVRSPAQCMIDRAPSHRRQQRVAECDPLKVVAYAGRSGNCLQFTDQLDRAGLNEKRSESYARIPYQPYIHRHVALHCAYRIYFEVEPMGGVWREGLSWFRLSA</sequence>
<proteinExistence type="predicted"/>